<feature type="domain" description="Dienelactone hydrolase" evidence="1">
    <location>
        <begin position="17"/>
        <end position="249"/>
    </location>
</feature>
<reference evidence="2 3" key="1">
    <citation type="submission" date="2022-09" db="EMBL/GenBank/DDBJ databases">
        <title>Complete genome sequence of Janibacter terrae strain COS04-44, PCL-degrading bacteria isolated from oil spilled coast.</title>
        <authorList>
            <person name="Park H."/>
            <person name="Kim J.Y."/>
            <person name="An S.H."/>
            <person name="Lee C.M."/>
            <person name="Weon H.-Y."/>
        </authorList>
    </citation>
    <scope>NUCLEOTIDE SEQUENCE [LARGE SCALE GENOMIC DNA]</scope>
    <source>
        <strain evidence="2 3">COS04-44</strain>
    </source>
</reference>
<keyword evidence="2" id="KW-0378">Hydrolase</keyword>
<organism evidence="2 3">
    <name type="scientific">Janibacter terrae</name>
    <dbReference type="NCBI Taxonomy" id="103817"/>
    <lineage>
        <taxon>Bacteria</taxon>
        <taxon>Bacillati</taxon>
        <taxon>Actinomycetota</taxon>
        <taxon>Actinomycetes</taxon>
        <taxon>Micrococcales</taxon>
        <taxon>Intrasporangiaceae</taxon>
        <taxon>Janibacter</taxon>
    </lineage>
</organism>
<name>A0ABZ2FB80_9MICO</name>
<dbReference type="InterPro" id="IPR051049">
    <property type="entry name" value="Dienelactone_hydrolase-like"/>
</dbReference>
<dbReference type="PANTHER" id="PTHR46623">
    <property type="entry name" value="CARBOXYMETHYLENEBUTENOLIDASE-RELATED"/>
    <property type="match status" value="1"/>
</dbReference>
<sequence>MAMRPLVEIPAADGTAEAVVARPDADGTYAGVLLWMDAIGLRPRIEEMADRIASWGYIVLAPNTFYRLGSAAEMSPPAGTDLTDPEQRATYGQLSLPRVAELTKERTEADVAPFVAALRALPGVAEGPIGTTGYCMGAKHATRAACVDPSIAACGGFHGAHVASDGPDSPHLSLGSARAAFVYGHADRDGTMPPEMVERLDAALAEHGLQAQTAIYPDAPHGYTMSDTSSYQEAGAERHFAELEELFARTLHAGGEHA</sequence>
<proteinExistence type="predicted"/>
<dbReference type="SUPFAM" id="SSF53474">
    <property type="entry name" value="alpha/beta-Hydrolases"/>
    <property type="match status" value="1"/>
</dbReference>
<evidence type="ECO:0000259" key="1">
    <source>
        <dbReference type="Pfam" id="PF01738"/>
    </source>
</evidence>
<keyword evidence="3" id="KW-1185">Reference proteome</keyword>
<dbReference type="GO" id="GO:0016787">
    <property type="term" value="F:hydrolase activity"/>
    <property type="evidence" value="ECO:0007669"/>
    <property type="project" value="UniProtKB-KW"/>
</dbReference>
<dbReference type="Proteomes" id="UP001381003">
    <property type="component" value="Chromosome"/>
</dbReference>
<gene>
    <name evidence="2" type="ORF">N5P18_08750</name>
</gene>
<dbReference type="RefSeq" id="WP_338537441.1">
    <property type="nucleotide sequence ID" value="NZ_CP104874.1"/>
</dbReference>
<dbReference type="InterPro" id="IPR002925">
    <property type="entry name" value="Dienelactn_hydro"/>
</dbReference>
<dbReference type="PANTHER" id="PTHR46623:SF10">
    <property type="entry name" value="CARBOXYMETHYLENEBUTENOLIDASE HOMOLOG"/>
    <property type="match status" value="1"/>
</dbReference>
<evidence type="ECO:0000313" key="2">
    <source>
        <dbReference type="EMBL" id="WWF03800.1"/>
    </source>
</evidence>
<dbReference type="Pfam" id="PF01738">
    <property type="entry name" value="DLH"/>
    <property type="match status" value="1"/>
</dbReference>
<evidence type="ECO:0000313" key="3">
    <source>
        <dbReference type="Proteomes" id="UP001381003"/>
    </source>
</evidence>
<protein>
    <submittedName>
        <fullName evidence="2">Dienelactone hydrolase family protein</fullName>
    </submittedName>
</protein>
<accession>A0ABZ2FB80</accession>
<dbReference type="EMBL" id="CP104874">
    <property type="protein sequence ID" value="WWF03800.1"/>
    <property type="molecule type" value="Genomic_DNA"/>
</dbReference>
<dbReference type="Gene3D" id="3.40.50.1820">
    <property type="entry name" value="alpha/beta hydrolase"/>
    <property type="match status" value="1"/>
</dbReference>
<dbReference type="InterPro" id="IPR029058">
    <property type="entry name" value="AB_hydrolase_fold"/>
</dbReference>